<feature type="region of interest" description="Disordered" evidence="10">
    <location>
        <begin position="280"/>
        <end position="349"/>
    </location>
</feature>
<proteinExistence type="inferred from homology"/>
<keyword evidence="9" id="KW-0175">Coiled coil</keyword>
<feature type="compositionally biased region" description="Acidic residues" evidence="10">
    <location>
        <begin position="530"/>
        <end position="571"/>
    </location>
</feature>
<dbReference type="Pfam" id="PF05499">
    <property type="entry name" value="DMAP1"/>
    <property type="match status" value="1"/>
</dbReference>
<dbReference type="Gene3D" id="1.10.10.60">
    <property type="entry name" value="Homeodomain-like"/>
    <property type="match status" value="1"/>
</dbReference>
<keyword evidence="6" id="KW-0804">Transcription</keyword>
<keyword evidence="5" id="KW-0805">Transcription regulation</keyword>
<evidence type="ECO:0000256" key="9">
    <source>
        <dbReference type="SAM" id="Coils"/>
    </source>
</evidence>
<feature type="region of interest" description="Disordered" evidence="10">
    <location>
        <begin position="441"/>
        <end position="466"/>
    </location>
</feature>
<keyword evidence="7" id="KW-0539">Nucleus</keyword>
<name>A0A0C9M612_9FUNG</name>
<dbReference type="PANTHER" id="PTHR12855">
    <property type="entry name" value="DNA METHYLTRANSFERASE 1-ASSOCIATED PROTEIN 1 FAMILY MEMBER"/>
    <property type="match status" value="1"/>
</dbReference>
<dbReference type="GO" id="GO:0003714">
    <property type="term" value="F:transcription corepressor activity"/>
    <property type="evidence" value="ECO:0007669"/>
    <property type="project" value="TreeGrafter"/>
</dbReference>
<evidence type="ECO:0000256" key="1">
    <source>
        <dbReference type="ARBA" id="ARBA00004123"/>
    </source>
</evidence>
<dbReference type="GO" id="GO:0035267">
    <property type="term" value="C:NuA4 histone acetyltransferase complex"/>
    <property type="evidence" value="ECO:0007669"/>
    <property type="project" value="InterPro"/>
</dbReference>
<dbReference type="CDD" id="cd11658">
    <property type="entry name" value="SANT_DMAP1_like"/>
    <property type="match status" value="1"/>
</dbReference>
<sequence length="848" mass="96097">MSSSDIRDILQIGAAAEPAQKKQKVVEKRPGEWSSGWSRATHVYTLLIDGISRELYSLIGGAPPVAFVKPTYKAKYQTKKKATPWVYQPFTNPARADDLVLNHWVKSSEANEGKLQSTRETCHDLYTHTSNDLSRLRLCQIQQNTDWSKEETDYLFSLCRQFDLRFPVIEDRYQFNKARTMEDLKDRYYSVYRKLILQGKYQPGEYVSDRQSLAAQYNFDKAREVERKNALIMLFHRTKEQVEEEEALFVEAKRIEQNEAKLAKERESLLNSLQLEQIQQMPSTPNTPHSLHSPGIASSSPGGIGITGGTAGGNELKKKKKSIHDDSKKGRKLSSASSSHHLMDVDAHENKEKKLTPGVYIRSQKLPIVKPAMQPKVIKVLEELGIGPRPIMPTQKICLKFEKLQNAILNMFELKKVVDKTEVEHKVKALNIIRPSSPLIQRHDSSYSSSTASSSSSPSTLSNTSFTHHTSPTIVNPSNFNYFQNNWASFKSTNTVGVNPHRFLQRPRSNSNLSKSTFFSTLSLSSQENQQEDDDDDEDDINSSIDGVDESEDDDEEEEDEDEDEEEEEEPEVKVVAKIKHGTIMNGKGEFVNKGNSMAEESAWLDEARANRKIADLEIEKASLLVLNTTLEAKLRQQTAQIVELQKRLQMNEGPLTPVSDKHVEDFLFDDDETTVVQQQQEDQEIENDQVFQRIKSMLEGLILQAEVALLQKTNKSGKVLQDYSDTSAYMDKQFHVQETLHKLTVKTSPSSIVDMHSSNHYHTPTKRASSPFRRVSDASSVSSRGSTTSSVKMSRNLSRQSSPPILVSSPRPFSPPPPPQQQSQKRASSPRHTSHLRKDLEKPKWHF</sequence>
<comment type="function">
    <text evidence="8">Component of the SWR1 complex which mediates the ATP-dependent exchange of histone H2A for the H2A variant HZT1 leading to transcriptional regulation of selected genes by chromatin remodeling. Component of the NuA4 histone acetyltransferase complex which is involved in transcriptional activation of selected genes principally by acetylation of nucleosomal histone H4 and H2A. The NuA4 complex is also involved in DNA repair.</text>
</comment>
<dbReference type="InterPro" id="IPR001005">
    <property type="entry name" value="SANT/Myb"/>
</dbReference>
<keyword evidence="13" id="KW-1185">Reference proteome</keyword>
<evidence type="ECO:0000259" key="11">
    <source>
        <dbReference type="SMART" id="SM00717"/>
    </source>
</evidence>
<feature type="domain" description="Myb-like" evidence="11">
    <location>
        <begin position="143"/>
        <end position="194"/>
    </location>
</feature>
<feature type="compositionally biased region" description="Polar residues" evidence="10">
    <location>
        <begin position="280"/>
        <end position="290"/>
    </location>
</feature>
<dbReference type="AlphaFoldDB" id="A0A0C9M612"/>
<evidence type="ECO:0000256" key="3">
    <source>
        <dbReference type="ARBA" id="ARBA00019132"/>
    </source>
</evidence>
<feature type="compositionally biased region" description="Polar residues" evidence="10">
    <location>
        <begin position="752"/>
        <end position="769"/>
    </location>
</feature>
<dbReference type="GO" id="GO:0000122">
    <property type="term" value="P:negative regulation of transcription by RNA polymerase II"/>
    <property type="evidence" value="ECO:0007669"/>
    <property type="project" value="TreeGrafter"/>
</dbReference>
<feature type="region of interest" description="Disordered" evidence="10">
    <location>
        <begin position="521"/>
        <end position="577"/>
    </location>
</feature>
<evidence type="ECO:0000313" key="13">
    <source>
        <dbReference type="Proteomes" id="UP000053815"/>
    </source>
</evidence>
<dbReference type="STRING" id="91626.A0A0C9M612"/>
<feature type="compositionally biased region" description="Basic and acidic residues" evidence="10">
    <location>
        <begin position="837"/>
        <end position="848"/>
    </location>
</feature>
<evidence type="ECO:0000256" key="8">
    <source>
        <dbReference type="ARBA" id="ARBA00025264"/>
    </source>
</evidence>
<reference evidence="12" key="1">
    <citation type="submission" date="2014-09" db="EMBL/GenBank/DDBJ databases">
        <title>Draft genome sequence of an oleaginous Mucoromycotina fungus Mucor ambiguus NBRC6742.</title>
        <authorList>
            <person name="Takeda I."/>
            <person name="Yamane N."/>
            <person name="Morita T."/>
            <person name="Tamano K."/>
            <person name="Machida M."/>
            <person name="Baker S."/>
            <person name="Koike H."/>
        </authorList>
    </citation>
    <scope>NUCLEOTIDE SEQUENCE</scope>
    <source>
        <strain evidence="12">NBRC 6742</strain>
    </source>
</reference>
<feature type="compositionally biased region" description="Gly residues" evidence="10">
    <location>
        <begin position="302"/>
        <end position="312"/>
    </location>
</feature>
<feature type="region of interest" description="Disordered" evidence="10">
    <location>
        <begin position="752"/>
        <end position="848"/>
    </location>
</feature>
<dbReference type="Proteomes" id="UP000053815">
    <property type="component" value="Unassembled WGS sequence"/>
</dbReference>
<keyword evidence="4" id="KW-0156">Chromatin regulator</keyword>
<evidence type="ECO:0000256" key="7">
    <source>
        <dbReference type="ARBA" id="ARBA00023242"/>
    </source>
</evidence>
<evidence type="ECO:0000256" key="6">
    <source>
        <dbReference type="ARBA" id="ARBA00023163"/>
    </source>
</evidence>
<comment type="subcellular location">
    <subcellularLocation>
        <location evidence="1">Nucleus</location>
    </subcellularLocation>
</comment>
<protein>
    <recommendedName>
        <fullName evidence="3">SWR1-complex protein 4</fullName>
    </recommendedName>
</protein>
<evidence type="ECO:0000256" key="10">
    <source>
        <dbReference type="SAM" id="MobiDB-lite"/>
    </source>
</evidence>
<accession>A0A0C9M612</accession>
<dbReference type="EMBL" id="DF836372">
    <property type="protein sequence ID" value="GAN05146.1"/>
    <property type="molecule type" value="Genomic_DNA"/>
</dbReference>
<feature type="compositionally biased region" description="Low complexity" evidence="10">
    <location>
        <begin position="446"/>
        <end position="466"/>
    </location>
</feature>
<dbReference type="GO" id="GO:0006338">
    <property type="term" value="P:chromatin remodeling"/>
    <property type="evidence" value="ECO:0007669"/>
    <property type="project" value="InterPro"/>
</dbReference>
<feature type="compositionally biased region" description="Low complexity" evidence="10">
    <location>
        <begin position="778"/>
        <end position="792"/>
    </location>
</feature>
<evidence type="ECO:0000313" key="12">
    <source>
        <dbReference type="EMBL" id="GAN05146.1"/>
    </source>
</evidence>
<feature type="coiled-coil region" evidence="9">
    <location>
        <begin position="605"/>
        <end position="648"/>
    </location>
</feature>
<dbReference type="Pfam" id="PF16282">
    <property type="entry name" value="SANT_DAMP1_like"/>
    <property type="match status" value="1"/>
</dbReference>
<dbReference type="GO" id="GO:0000812">
    <property type="term" value="C:Swr1 complex"/>
    <property type="evidence" value="ECO:0007669"/>
    <property type="project" value="TreeGrafter"/>
</dbReference>
<feature type="compositionally biased region" description="Polar residues" evidence="10">
    <location>
        <begin position="793"/>
        <end position="804"/>
    </location>
</feature>
<gene>
    <name evidence="12" type="ORF">MAM1_0083d04615</name>
</gene>
<evidence type="ECO:0000256" key="2">
    <source>
        <dbReference type="ARBA" id="ARBA00006918"/>
    </source>
</evidence>
<evidence type="ECO:0000256" key="5">
    <source>
        <dbReference type="ARBA" id="ARBA00023015"/>
    </source>
</evidence>
<dbReference type="GO" id="GO:0006281">
    <property type="term" value="P:DNA repair"/>
    <property type="evidence" value="ECO:0007669"/>
    <property type="project" value="InterPro"/>
</dbReference>
<comment type="similarity">
    <text evidence="2">Belongs to the SWC4 family.</text>
</comment>
<dbReference type="OrthoDB" id="19740at2759"/>
<organism evidence="12">
    <name type="scientific">Mucor ambiguus</name>
    <dbReference type="NCBI Taxonomy" id="91626"/>
    <lineage>
        <taxon>Eukaryota</taxon>
        <taxon>Fungi</taxon>
        <taxon>Fungi incertae sedis</taxon>
        <taxon>Mucoromycota</taxon>
        <taxon>Mucoromycotina</taxon>
        <taxon>Mucoromycetes</taxon>
        <taxon>Mucorales</taxon>
        <taxon>Mucorineae</taxon>
        <taxon>Mucoraceae</taxon>
        <taxon>Mucor</taxon>
    </lineage>
</organism>
<evidence type="ECO:0000256" key="4">
    <source>
        <dbReference type="ARBA" id="ARBA00022853"/>
    </source>
</evidence>
<dbReference type="PANTHER" id="PTHR12855:SF10">
    <property type="entry name" value="DNA METHYLTRANSFERASE 1-ASSOCIATED PROTEIN 1"/>
    <property type="match status" value="1"/>
</dbReference>
<dbReference type="InterPro" id="IPR027109">
    <property type="entry name" value="Swc4/Dmap1"/>
</dbReference>
<dbReference type="InterPro" id="IPR032563">
    <property type="entry name" value="DAMP1_SANT-like"/>
</dbReference>
<dbReference type="SMART" id="SM00717">
    <property type="entry name" value="SANT"/>
    <property type="match status" value="1"/>
</dbReference>
<dbReference type="InterPro" id="IPR008468">
    <property type="entry name" value="DMAP1"/>
</dbReference>